<protein>
    <submittedName>
        <fullName evidence="2">Uncharacterized protein</fullName>
    </submittedName>
</protein>
<comment type="caution">
    <text evidence="2">The sequence shown here is derived from an EMBL/GenBank/DDBJ whole genome shotgun (WGS) entry which is preliminary data.</text>
</comment>
<evidence type="ECO:0000313" key="3">
    <source>
        <dbReference type="Proteomes" id="UP000593564"/>
    </source>
</evidence>
<accession>A0A7J7GR29</accession>
<reference evidence="2 3" key="2">
    <citation type="submission" date="2020-07" db="EMBL/GenBank/DDBJ databases">
        <title>Genome assembly of wild tea tree DASZ reveals pedigree and selection history of tea varieties.</title>
        <authorList>
            <person name="Zhang W."/>
        </authorList>
    </citation>
    <scope>NUCLEOTIDE SEQUENCE [LARGE SCALE GENOMIC DNA]</scope>
    <source>
        <strain evidence="3">cv. G240</strain>
        <tissue evidence="2">Leaf</tissue>
    </source>
</reference>
<reference evidence="3" key="1">
    <citation type="journal article" date="2020" name="Nat. Commun.">
        <title>Genome assembly of wild tea tree DASZ reveals pedigree and selection history of tea varieties.</title>
        <authorList>
            <person name="Zhang W."/>
            <person name="Zhang Y."/>
            <person name="Qiu H."/>
            <person name="Guo Y."/>
            <person name="Wan H."/>
            <person name="Zhang X."/>
            <person name="Scossa F."/>
            <person name="Alseekh S."/>
            <person name="Zhang Q."/>
            <person name="Wang P."/>
            <person name="Xu L."/>
            <person name="Schmidt M.H."/>
            <person name="Jia X."/>
            <person name="Li D."/>
            <person name="Zhu A."/>
            <person name="Guo F."/>
            <person name="Chen W."/>
            <person name="Ni D."/>
            <person name="Usadel B."/>
            <person name="Fernie A.R."/>
            <person name="Wen W."/>
        </authorList>
    </citation>
    <scope>NUCLEOTIDE SEQUENCE [LARGE SCALE GENOMIC DNA]</scope>
    <source>
        <strain evidence="3">cv. G240</strain>
    </source>
</reference>
<keyword evidence="1" id="KW-0472">Membrane</keyword>
<keyword evidence="1" id="KW-1133">Transmembrane helix</keyword>
<sequence length="206" mass="23464">MKHVASLSRPSRRKSRIFSYKNHESRRSLPTPVTRGQRLIYGQAPIRFRSSIQRCGSRLILSSALDVCSEPLVLGLCTSDLKRLCHVISGLFRASKLVVSIIVAYMIYLFIFFIFFPSHHLSTFLHIFSVGMCGGLEGWSLAILKGWWWLHVVTLNLRCGFMDFVSVAATEGTSSDENIMAMNSDLMKRIKHSQWGKTFLIIFLVF</sequence>
<keyword evidence="1" id="KW-0812">Transmembrane</keyword>
<dbReference type="EMBL" id="JACBKZ010000009">
    <property type="protein sequence ID" value="KAF5943239.1"/>
    <property type="molecule type" value="Genomic_DNA"/>
</dbReference>
<dbReference type="Proteomes" id="UP000593564">
    <property type="component" value="Unassembled WGS sequence"/>
</dbReference>
<evidence type="ECO:0000313" key="2">
    <source>
        <dbReference type="EMBL" id="KAF5943239.1"/>
    </source>
</evidence>
<keyword evidence="3" id="KW-1185">Reference proteome</keyword>
<proteinExistence type="predicted"/>
<feature type="transmembrane region" description="Helical" evidence="1">
    <location>
        <begin position="97"/>
        <end position="117"/>
    </location>
</feature>
<evidence type="ECO:0000256" key="1">
    <source>
        <dbReference type="SAM" id="Phobius"/>
    </source>
</evidence>
<organism evidence="2 3">
    <name type="scientific">Camellia sinensis</name>
    <name type="common">Tea plant</name>
    <name type="synonym">Thea sinensis</name>
    <dbReference type="NCBI Taxonomy" id="4442"/>
    <lineage>
        <taxon>Eukaryota</taxon>
        <taxon>Viridiplantae</taxon>
        <taxon>Streptophyta</taxon>
        <taxon>Embryophyta</taxon>
        <taxon>Tracheophyta</taxon>
        <taxon>Spermatophyta</taxon>
        <taxon>Magnoliopsida</taxon>
        <taxon>eudicotyledons</taxon>
        <taxon>Gunneridae</taxon>
        <taxon>Pentapetalae</taxon>
        <taxon>asterids</taxon>
        <taxon>Ericales</taxon>
        <taxon>Theaceae</taxon>
        <taxon>Camellia</taxon>
    </lineage>
</organism>
<gene>
    <name evidence="2" type="ORF">HYC85_020881</name>
</gene>
<dbReference type="AlphaFoldDB" id="A0A7J7GR29"/>
<feature type="transmembrane region" description="Helical" evidence="1">
    <location>
        <begin position="123"/>
        <end position="144"/>
    </location>
</feature>
<name>A0A7J7GR29_CAMSI</name>